<dbReference type="AlphaFoldDB" id="A0A062V315"/>
<name>A0A062V315_9EURY</name>
<evidence type="ECO:0000256" key="4">
    <source>
        <dbReference type="ARBA" id="ARBA00022737"/>
    </source>
</evidence>
<evidence type="ECO:0000313" key="10">
    <source>
        <dbReference type="Proteomes" id="UP000027153"/>
    </source>
</evidence>
<keyword evidence="9" id="KW-0830">Ubiquinone</keyword>
<keyword evidence="2" id="KW-0004">4Fe-4S</keyword>
<dbReference type="InterPro" id="IPR017896">
    <property type="entry name" value="4Fe4S_Fe-S-bd"/>
</dbReference>
<dbReference type="EMBL" id="JMIY01000007">
    <property type="protein sequence ID" value="KCZ70988.1"/>
    <property type="molecule type" value="Genomic_DNA"/>
</dbReference>
<dbReference type="PANTHER" id="PTHR43687">
    <property type="entry name" value="ADENYLYLSULFATE REDUCTASE, BETA SUBUNIT"/>
    <property type="match status" value="1"/>
</dbReference>
<keyword evidence="4" id="KW-0677">Repeat</keyword>
<evidence type="ECO:0000256" key="6">
    <source>
        <dbReference type="ARBA" id="ARBA00023004"/>
    </source>
</evidence>
<keyword evidence="6" id="KW-0408">Iron</keyword>
<protein>
    <submittedName>
        <fullName evidence="9">NADH:ubiquinone oxidoreductase chain I-like protein</fullName>
    </submittedName>
</protein>
<dbReference type="Gene3D" id="3.30.70.20">
    <property type="match status" value="2"/>
</dbReference>
<keyword evidence="3" id="KW-0479">Metal-binding</keyword>
<comment type="caution">
    <text evidence="9">The sequence shown here is derived from an EMBL/GenBank/DDBJ whole genome shotgun (WGS) entry which is preliminary data.</text>
</comment>
<feature type="domain" description="4Fe-4S ferredoxin-type" evidence="8">
    <location>
        <begin position="40"/>
        <end position="69"/>
    </location>
</feature>
<dbReference type="PROSITE" id="PS51379">
    <property type="entry name" value="4FE4S_FER_2"/>
    <property type="match status" value="2"/>
</dbReference>
<reference evidence="9 10" key="1">
    <citation type="journal article" date="2013" name="Nature">
        <title>Anaerobic oxidation of methane coupled to nitrate reduction in a novel archaeal lineage.</title>
        <authorList>
            <person name="Haroon M.F."/>
            <person name="Hu S."/>
            <person name="Shi Y."/>
            <person name="Imelfort M."/>
            <person name="Keller J."/>
            <person name="Hugenholtz P."/>
            <person name="Yuan Z."/>
            <person name="Tyson G.W."/>
        </authorList>
    </citation>
    <scope>NUCLEOTIDE SEQUENCE [LARGE SCALE GENOMIC DNA]</scope>
    <source>
        <strain evidence="9 10">ANME-2d</strain>
    </source>
</reference>
<dbReference type="RefSeq" id="WP_048093071.1">
    <property type="nucleotide sequence ID" value="NZ_JMIY01000007.1"/>
</dbReference>
<proteinExistence type="predicted"/>
<evidence type="ECO:0000256" key="1">
    <source>
        <dbReference type="ARBA" id="ARBA00022448"/>
    </source>
</evidence>
<evidence type="ECO:0000256" key="3">
    <source>
        <dbReference type="ARBA" id="ARBA00022723"/>
    </source>
</evidence>
<keyword evidence="7" id="KW-0411">Iron-sulfur</keyword>
<dbReference type="SUPFAM" id="SSF54862">
    <property type="entry name" value="4Fe-4S ferredoxins"/>
    <property type="match status" value="1"/>
</dbReference>
<keyword evidence="5" id="KW-0249">Electron transport</keyword>
<keyword evidence="10" id="KW-1185">Reference proteome</keyword>
<evidence type="ECO:0000256" key="5">
    <source>
        <dbReference type="ARBA" id="ARBA00022982"/>
    </source>
</evidence>
<feature type="domain" description="4Fe-4S ferredoxin-type" evidence="8">
    <location>
        <begin position="10"/>
        <end position="39"/>
    </location>
</feature>
<dbReference type="InterPro" id="IPR050572">
    <property type="entry name" value="Fe-S_Ferredoxin"/>
</dbReference>
<dbReference type="GO" id="GO:0051539">
    <property type="term" value="F:4 iron, 4 sulfur cluster binding"/>
    <property type="evidence" value="ECO:0007669"/>
    <property type="project" value="UniProtKB-KW"/>
</dbReference>
<dbReference type="Pfam" id="PF13237">
    <property type="entry name" value="Fer4_10"/>
    <property type="match status" value="1"/>
</dbReference>
<dbReference type="PANTHER" id="PTHR43687:SF6">
    <property type="entry name" value="L-ASPARTATE SEMIALDEHYDE SULFURTRANSFERASE IRON-SULFUR SUBUNIT"/>
    <property type="match status" value="1"/>
</dbReference>
<dbReference type="Proteomes" id="UP000027153">
    <property type="component" value="Unassembled WGS sequence"/>
</dbReference>
<gene>
    <name evidence="9" type="ORF">ANME2D_03017</name>
</gene>
<evidence type="ECO:0000256" key="2">
    <source>
        <dbReference type="ARBA" id="ARBA00022485"/>
    </source>
</evidence>
<organism evidence="9 10">
    <name type="scientific">Candidatus Methanoperedens nitratireducens</name>
    <dbReference type="NCBI Taxonomy" id="1392998"/>
    <lineage>
        <taxon>Archaea</taxon>
        <taxon>Methanobacteriati</taxon>
        <taxon>Methanobacteriota</taxon>
        <taxon>Stenosarchaea group</taxon>
        <taxon>Methanomicrobia</taxon>
        <taxon>Methanosarcinales</taxon>
        <taxon>ANME-2 cluster</taxon>
        <taxon>Candidatus Methanoperedentaceae</taxon>
        <taxon>Candidatus Methanoperedens</taxon>
    </lineage>
</organism>
<sequence length="69" mass="7409">MAVKKYEAVVTIEIDEDKCIGAGECVNVCPTNVFDLVEGKSHATRVEDCIECCACVDACPTKAIKHSTC</sequence>
<keyword evidence="1" id="KW-0813">Transport</keyword>
<evidence type="ECO:0000256" key="7">
    <source>
        <dbReference type="ARBA" id="ARBA00023014"/>
    </source>
</evidence>
<evidence type="ECO:0000313" key="9">
    <source>
        <dbReference type="EMBL" id="KCZ70988.1"/>
    </source>
</evidence>
<dbReference type="GO" id="GO:0046872">
    <property type="term" value="F:metal ion binding"/>
    <property type="evidence" value="ECO:0007669"/>
    <property type="project" value="UniProtKB-KW"/>
</dbReference>
<evidence type="ECO:0000259" key="8">
    <source>
        <dbReference type="PROSITE" id="PS51379"/>
    </source>
</evidence>
<accession>A0A062V315</accession>